<keyword evidence="2" id="KW-1185">Reference proteome</keyword>
<sequence length="197" mass="23041">MFSNQVEQRIQKRPAIVGGKYDDLQHQQLVDGIPITYILEKLHQLGPRYFGDKSTAFAELHIEGLDKIFYVHEEYLVLQSLFFREVFEDVNNGDIITIPIPSPETFEPLLEFLYNGDADKWYDTLTVDNYYDVHQNIKYLGLGPAAQAVVLAFYQHEIEPLEEEIMLMEWQSLISKSQHSTPYKRILIFDCKNSFMK</sequence>
<dbReference type="EMBL" id="CAJVPM010001563">
    <property type="protein sequence ID" value="CAG8469202.1"/>
    <property type="molecule type" value="Genomic_DNA"/>
</dbReference>
<evidence type="ECO:0000313" key="2">
    <source>
        <dbReference type="Proteomes" id="UP000789860"/>
    </source>
</evidence>
<evidence type="ECO:0000313" key="1">
    <source>
        <dbReference type="EMBL" id="CAG8469202.1"/>
    </source>
</evidence>
<reference evidence="1" key="1">
    <citation type="submission" date="2021-06" db="EMBL/GenBank/DDBJ databases">
        <authorList>
            <person name="Kallberg Y."/>
            <person name="Tangrot J."/>
            <person name="Rosling A."/>
        </authorList>
    </citation>
    <scope>NUCLEOTIDE SEQUENCE</scope>
    <source>
        <strain evidence="1">AU212A</strain>
    </source>
</reference>
<accession>A0ACA9KFR3</accession>
<organism evidence="1 2">
    <name type="scientific">Scutellospora calospora</name>
    <dbReference type="NCBI Taxonomy" id="85575"/>
    <lineage>
        <taxon>Eukaryota</taxon>
        <taxon>Fungi</taxon>
        <taxon>Fungi incertae sedis</taxon>
        <taxon>Mucoromycota</taxon>
        <taxon>Glomeromycotina</taxon>
        <taxon>Glomeromycetes</taxon>
        <taxon>Diversisporales</taxon>
        <taxon>Gigasporaceae</taxon>
        <taxon>Scutellospora</taxon>
    </lineage>
</organism>
<proteinExistence type="predicted"/>
<comment type="caution">
    <text evidence="1">The sequence shown here is derived from an EMBL/GenBank/DDBJ whole genome shotgun (WGS) entry which is preliminary data.</text>
</comment>
<name>A0ACA9KFR3_9GLOM</name>
<dbReference type="Proteomes" id="UP000789860">
    <property type="component" value="Unassembled WGS sequence"/>
</dbReference>
<protein>
    <submittedName>
        <fullName evidence="1">44_t:CDS:1</fullName>
    </submittedName>
</protein>
<gene>
    <name evidence="1" type="ORF">SCALOS_LOCUS1953</name>
</gene>